<keyword evidence="2" id="KW-1185">Reference proteome</keyword>
<reference evidence="1 2" key="1">
    <citation type="journal article" date="2023" name="Arcadia Sci">
        <title>De novo assembly of a long-read Amblyomma americanum tick genome.</title>
        <authorList>
            <person name="Chou S."/>
            <person name="Poskanzer K.E."/>
            <person name="Rollins M."/>
            <person name="Thuy-Boun P.S."/>
        </authorList>
    </citation>
    <scope>NUCLEOTIDE SEQUENCE [LARGE SCALE GENOMIC DNA]</scope>
    <source>
        <strain evidence="1">F_SG_1</strain>
        <tissue evidence="1">Salivary glands</tissue>
    </source>
</reference>
<organism evidence="1 2">
    <name type="scientific">Amblyomma americanum</name>
    <name type="common">Lone star tick</name>
    <dbReference type="NCBI Taxonomy" id="6943"/>
    <lineage>
        <taxon>Eukaryota</taxon>
        <taxon>Metazoa</taxon>
        <taxon>Ecdysozoa</taxon>
        <taxon>Arthropoda</taxon>
        <taxon>Chelicerata</taxon>
        <taxon>Arachnida</taxon>
        <taxon>Acari</taxon>
        <taxon>Parasitiformes</taxon>
        <taxon>Ixodida</taxon>
        <taxon>Ixodoidea</taxon>
        <taxon>Ixodidae</taxon>
        <taxon>Amblyomminae</taxon>
        <taxon>Amblyomma</taxon>
    </lineage>
</organism>
<dbReference type="AlphaFoldDB" id="A0AAQ4D5J9"/>
<protein>
    <submittedName>
        <fullName evidence="1">Uncharacterized protein</fullName>
    </submittedName>
</protein>
<accession>A0AAQ4D5J9</accession>
<dbReference type="EMBL" id="JARKHS020034866">
    <property type="protein sequence ID" value="KAK8757739.1"/>
    <property type="molecule type" value="Genomic_DNA"/>
</dbReference>
<evidence type="ECO:0000313" key="1">
    <source>
        <dbReference type="EMBL" id="KAK8757739.1"/>
    </source>
</evidence>
<comment type="caution">
    <text evidence="1">The sequence shown here is derived from an EMBL/GenBank/DDBJ whole genome shotgun (WGS) entry which is preliminary data.</text>
</comment>
<gene>
    <name evidence="1" type="ORF">V5799_004627</name>
</gene>
<evidence type="ECO:0000313" key="2">
    <source>
        <dbReference type="Proteomes" id="UP001321473"/>
    </source>
</evidence>
<name>A0AAQ4D5J9_AMBAM</name>
<proteinExistence type="predicted"/>
<sequence length="96" mass="10961">MPARTRLTWTHEDVRSRLYIDGGLIGGHPSSDSNGLTVNQEPKRCSLVTRYLRVYKHATAVLMSPLLLKELLLMRMLCWSRFYQVSMLPLRSGAAQ</sequence>
<dbReference type="Proteomes" id="UP001321473">
    <property type="component" value="Unassembled WGS sequence"/>
</dbReference>